<organism evidence="2 3">
    <name type="scientific">Lichenifustis flavocetrariae</name>
    <dbReference type="NCBI Taxonomy" id="2949735"/>
    <lineage>
        <taxon>Bacteria</taxon>
        <taxon>Pseudomonadati</taxon>
        <taxon>Pseudomonadota</taxon>
        <taxon>Alphaproteobacteria</taxon>
        <taxon>Hyphomicrobiales</taxon>
        <taxon>Lichenihabitantaceae</taxon>
        <taxon>Lichenifustis</taxon>
    </lineage>
</organism>
<dbReference type="SUPFAM" id="SSF53474">
    <property type="entry name" value="alpha/beta-Hydrolases"/>
    <property type="match status" value="1"/>
</dbReference>
<dbReference type="Pfam" id="PF00561">
    <property type="entry name" value="Abhydrolase_1"/>
    <property type="match status" value="1"/>
</dbReference>
<dbReference type="EMBL" id="JAMOIM010000022">
    <property type="protein sequence ID" value="MCW6511190.1"/>
    <property type="molecule type" value="Genomic_DNA"/>
</dbReference>
<sequence>MSQQSIVRSNGVDLATRLDGEPGRPWMVLSNGLASTMACWDLQIPMLTRTHRVLRYDTRGHGDSAAFAGPTSLAELGRDVLGLMDHFGIARADVIGLSMGGMTLLGLAIAHGARLGRVICCDARADAPPPFVANWDTRIAAVRDGGMAAIVDITIERWFTPAFAAREPAAIEAAAAMIQATDPDGYIACAGALKQLDYRRSLGAIRAPTLFVCGAQDLAAAPAVMRDMVGATPGSVYAEVDPGAHVCNVENPERFDAVVGAWLATTADAA</sequence>
<dbReference type="InterPro" id="IPR000073">
    <property type="entry name" value="AB_hydrolase_1"/>
</dbReference>
<accession>A0AA41Z1M9</accession>
<reference evidence="2" key="1">
    <citation type="submission" date="2022-05" db="EMBL/GenBank/DDBJ databases">
        <authorList>
            <person name="Pankratov T."/>
        </authorList>
    </citation>
    <scope>NUCLEOTIDE SEQUENCE</scope>
    <source>
        <strain evidence="2">BP6-180914</strain>
    </source>
</reference>
<dbReference type="GO" id="GO:0016787">
    <property type="term" value="F:hydrolase activity"/>
    <property type="evidence" value="ECO:0007669"/>
    <property type="project" value="UniProtKB-KW"/>
</dbReference>
<evidence type="ECO:0000313" key="3">
    <source>
        <dbReference type="Proteomes" id="UP001165667"/>
    </source>
</evidence>
<dbReference type="Proteomes" id="UP001165667">
    <property type="component" value="Unassembled WGS sequence"/>
</dbReference>
<dbReference type="AlphaFoldDB" id="A0AA41Z1M9"/>
<dbReference type="RefSeq" id="WP_282587569.1">
    <property type="nucleotide sequence ID" value="NZ_JAMOIM010000022.1"/>
</dbReference>
<evidence type="ECO:0000259" key="1">
    <source>
        <dbReference type="Pfam" id="PF00561"/>
    </source>
</evidence>
<keyword evidence="3" id="KW-1185">Reference proteome</keyword>
<dbReference type="InterPro" id="IPR029058">
    <property type="entry name" value="AB_hydrolase_fold"/>
</dbReference>
<keyword evidence="2" id="KW-0378">Hydrolase</keyword>
<comment type="caution">
    <text evidence="2">The sequence shown here is derived from an EMBL/GenBank/DDBJ whole genome shotgun (WGS) entry which is preliminary data.</text>
</comment>
<protein>
    <submittedName>
        <fullName evidence="2">Alpha/beta fold hydrolase</fullName>
    </submittedName>
</protein>
<dbReference type="Gene3D" id="3.40.50.1820">
    <property type="entry name" value="alpha/beta hydrolase"/>
    <property type="match status" value="1"/>
</dbReference>
<evidence type="ECO:0000313" key="2">
    <source>
        <dbReference type="EMBL" id="MCW6511190.1"/>
    </source>
</evidence>
<name>A0AA41Z1M9_9HYPH</name>
<dbReference type="PANTHER" id="PTHR43433:SF5">
    <property type="entry name" value="AB HYDROLASE-1 DOMAIN-CONTAINING PROTEIN"/>
    <property type="match status" value="1"/>
</dbReference>
<dbReference type="PRINTS" id="PR00111">
    <property type="entry name" value="ABHYDROLASE"/>
</dbReference>
<dbReference type="InterPro" id="IPR050471">
    <property type="entry name" value="AB_hydrolase"/>
</dbReference>
<gene>
    <name evidence="2" type="ORF">M8523_24615</name>
</gene>
<feature type="domain" description="AB hydrolase-1" evidence="1">
    <location>
        <begin position="25"/>
        <end position="251"/>
    </location>
</feature>
<proteinExistence type="predicted"/>
<dbReference type="PANTHER" id="PTHR43433">
    <property type="entry name" value="HYDROLASE, ALPHA/BETA FOLD FAMILY PROTEIN"/>
    <property type="match status" value="1"/>
</dbReference>